<reference evidence="3 4" key="1">
    <citation type="submission" date="2017-12" db="EMBL/GenBank/DDBJ databases">
        <title>Hemimetabolous genomes reveal molecular basis of termite eusociality.</title>
        <authorList>
            <person name="Harrison M.C."/>
            <person name="Jongepier E."/>
            <person name="Robertson H.M."/>
            <person name="Arning N."/>
            <person name="Bitard-Feildel T."/>
            <person name="Chao H."/>
            <person name="Childers C.P."/>
            <person name="Dinh H."/>
            <person name="Doddapaneni H."/>
            <person name="Dugan S."/>
            <person name="Gowin J."/>
            <person name="Greiner C."/>
            <person name="Han Y."/>
            <person name="Hu H."/>
            <person name="Hughes D.S.T."/>
            <person name="Huylmans A.-K."/>
            <person name="Kemena C."/>
            <person name="Kremer L.P.M."/>
            <person name="Lee S.L."/>
            <person name="Lopez-Ezquerra A."/>
            <person name="Mallet L."/>
            <person name="Monroy-Kuhn J.M."/>
            <person name="Moser A."/>
            <person name="Murali S.C."/>
            <person name="Muzny D.M."/>
            <person name="Otani S."/>
            <person name="Piulachs M.-D."/>
            <person name="Poelchau M."/>
            <person name="Qu J."/>
            <person name="Schaub F."/>
            <person name="Wada-Katsumata A."/>
            <person name="Worley K.C."/>
            <person name="Xie Q."/>
            <person name="Ylla G."/>
            <person name="Poulsen M."/>
            <person name="Gibbs R.A."/>
            <person name="Schal C."/>
            <person name="Richards S."/>
            <person name="Belles X."/>
            <person name="Korb J."/>
            <person name="Bornberg-Bauer E."/>
        </authorList>
    </citation>
    <scope>NUCLEOTIDE SEQUENCE [LARGE SCALE GENOMIC DNA]</scope>
    <source>
        <tissue evidence="3">Whole body</tissue>
    </source>
</reference>
<protein>
    <submittedName>
        <fullName evidence="3">Uncharacterized protein</fullName>
    </submittedName>
</protein>
<accession>A0A2J7Q6R3</accession>
<comment type="caution">
    <text evidence="3">The sequence shown here is derived from an EMBL/GenBank/DDBJ whole genome shotgun (WGS) entry which is preliminary data.</text>
</comment>
<feature type="region of interest" description="Disordered" evidence="1">
    <location>
        <begin position="520"/>
        <end position="564"/>
    </location>
</feature>
<evidence type="ECO:0000256" key="2">
    <source>
        <dbReference type="SAM" id="SignalP"/>
    </source>
</evidence>
<name>A0A2J7Q6R3_9NEOP</name>
<dbReference type="Proteomes" id="UP000235965">
    <property type="component" value="Unassembled WGS sequence"/>
</dbReference>
<keyword evidence="2" id="KW-0732">Signal</keyword>
<feature type="compositionally biased region" description="Polar residues" evidence="1">
    <location>
        <begin position="298"/>
        <end position="308"/>
    </location>
</feature>
<gene>
    <name evidence="3" type="ORF">B7P43_G13601</name>
</gene>
<feature type="compositionally biased region" description="Low complexity" evidence="1">
    <location>
        <begin position="391"/>
        <end position="417"/>
    </location>
</feature>
<evidence type="ECO:0000256" key="1">
    <source>
        <dbReference type="SAM" id="MobiDB-lite"/>
    </source>
</evidence>
<organism evidence="3 4">
    <name type="scientific">Cryptotermes secundus</name>
    <dbReference type="NCBI Taxonomy" id="105785"/>
    <lineage>
        <taxon>Eukaryota</taxon>
        <taxon>Metazoa</taxon>
        <taxon>Ecdysozoa</taxon>
        <taxon>Arthropoda</taxon>
        <taxon>Hexapoda</taxon>
        <taxon>Insecta</taxon>
        <taxon>Pterygota</taxon>
        <taxon>Neoptera</taxon>
        <taxon>Polyneoptera</taxon>
        <taxon>Dictyoptera</taxon>
        <taxon>Blattodea</taxon>
        <taxon>Blattoidea</taxon>
        <taxon>Termitoidae</taxon>
        <taxon>Kalotermitidae</taxon>
        <taxon>Cryptotermitinae</taxon>
        <taxon>Cryptotermes</taxon>
    </lineage>
</organism>
<evidence type="ECO:0000313" key="3">
    <source>
        <dbReference type="EMBL" id="PNF24279.1"/>
    </source>
</evidence>
<feature type="compositionally biased region" description="Acidic residues" evidence="1">
    <location>
        <begin position="379"/>
        <end position="388"/>
    </location>
</feature>
<dbReference type="EMBL" id="NEVH01017454">
    <property type="protein sequence ID" value="PNF24279.1"/>
    <property type="molecule type" value="Genomic_DNA"/>
</dbReference>
<feature type="compositionally biased region" description="Basic and acidic residues" evidence="1">
    <location>
        <begin position="286"/>
        <end position="297"/>
    </location>
</feature>
<feature type="compositionally biased region" description="Polar residues" evidence="1">
    <location>
        <begin position="527"/>
        <end position="539"/>
    </location>
</feature>
<feature type="region of interest" description="Disordered" evidence="1">
    <location>
        <begin position="267"/>
        <end position="422"/>
    </location>
</feature>
<feature type="chain" id="PRO_5014433313" evidence="2">
    <location>
        <begin position="17"/>
        <end position="564"/>
    </location>
</feature>
<sequence>MRLLVFLALASSQVFATTDTSGRQVSLDTAFWPGFIPQAASPQAQRASATQSYAAIAQPSGGYLANTPLLASSSQLYPQKQQQEQAAMAQNVLLSAYPPPYVLLNSPNQQQKGNYFGYSQLVPSFQAANFGTNSFASSFQPSYVIPDNYTKGLNVSASESIPTSGSYPAFQNTYFPSFGTLPSSWPSLTLPALQQASSNSAGGFPATPAYQPAANTGSFNTLTPATFGSIFQGQHGTNAQFPAFPLTSYSQDYAQLGLPKYTHVPYGTNRGNIQSAKKPAQANEHNTLHREPSEKGRNQYSSKYSNPGSDFKDGSYTRKNPQELDDSYDSEESSKSSDTYKNSDTSHKPNHEDDDDDGDYKNSYDFAEHKKRPQFTAPSDDDDDDDESEKSSSFSSRSCNSFNSSPSKAASSHSNSFSDDHHDFSAANFEDQFKAFPFNENFKVPDFKTESSKKVSDYYMNPASSNEKHLRMLYTKQSKVTDSYMTPTEKRQTEIPKTLHYYNYKPPEYTFGGYVEYFPNSPFKPSPEQTRPHTTQQPPNDREEETEGDESMTTVVTHKNKMHR</sequence>
<dbReference type="AlphaFoldDB" id="A0A2J7Q6R3"/>
<proteinExistence type="predicted"/>
<feature type="compositionally biased region" description="Basic and acidic residues" evidence="1">
    <location>
        <begin position="310"/>
        <end position="322"/>
    </location>
</feature>
<dbReference type="InParanoid" id="A0A2J7Q6R3"/>
<evidence type="ECO:0000313" key="4">
    <source>
        <dbReference type="Proteomes" id="UP000235965"/>
    </source>
</evidence>
<feature type="compositionally biased region" description="Basic and acidic residues" evidence="1">
    <location>
        <begin position="359"/>
        <end position="368"/>
    </location>
</feature>
<feature type="signal peptide" evidence="2">
    <location>
        <begin position="1"/>
        <end position="16"/>
    </location>
</feature>
<keyword evidence="4" id="KW-1185">Reference proteome</keyword>